<organism evidence="1 2">
    <name type="scientific">Actinacidiphila cocklensis</name>
    <dbReference type="NCBI Taxonomy" id="887465"/>
    <lineage>
        <taxon>Bacteria</taxon>
        <taxon>Bacillati</taxon>
        <taxon>Actinomycetota</taxon>
        <taxon>Actinomycetes</taxon>
        <taxon>Kitasatosporales</taxon>
        <taxon>Streptomycetaceae</taxon>
        <taxon>Actinacidiphila</taxon>
    </lineage>
</organism>
<dbReference type="AlphaFoldDB" id="A0A9W4DIP7"/>
<dbReference type="Proteomes" id="UP001152519">
    <property type="component" value="Unassembled WGS sequence"/>
</dbReference>
<dbReference type="EMBL" id="CAJSLV010000002">
    <property type="protein sequence ID" value="CAG6390967.1"/>
    <property type="molecule type" value="Genomic_DNA"/>
</dbReference>
<reference evidence="1" key="1">
    <citation type="submission" date="2021-05" db="EMBL/GenBank/DDBJ databases">
        <authorList>
            <person name="Arsene-Ploetze F."/>
        </authorList>
    </citation>
    <scope>NUCLEOTIDE SEQUENCE</scope>
    <source>
        <strain evidence="1">DSM 42138</strain>
    </source>
</reference>
<keyword evidence="2" id="KW-1185">Reference proteome</keyword>
<comment type="caution">
    <text evidence="1">The sequence shown here is derived from an EMBL/GenBank/DDBJ whole genome shotgun (WGS) entry which is preliminary data.</text>
</comment>
<sequence>MSRIADGPDVWFAQAVLDHG</sequence>
<accession>A0A9W4DIP7</accession>
<proteinExistence type="predicted"/>
<gene>
    <name evidence="1" type="ORF">SCOCK_100033</name>
</gene>
<evidence type="ECO:0000313" key="1">
    <source>
        <dbReference type="EMBL" id="CAG6390967.1"/>
    </source>
</evidence>
<protein>
    <submittedName>
        <fullName evidence="1">Uncharacterized protein</fullName>
    </submittedName>
</protein>
<evidence type="ECO:0000313" key="2">
    <source>
        <dbReference type="Proteomes" id="UP001152519"/>
    </source>
</evidence>
<name>A0A9W4DIP7_9ACTN</name>